<dbReference type="Gene3D" id="3.90.280.10">
    <property type="entry name" value="PEBP-like"/>
    <property type="match status" value="1"/>
</dbReference>
<dbReference type="GO" id="GO:0030414">
    <property type="term" value="F:peptidase inhibitor activity"/>
    <property type="evidence" value="ECO:0007669"/>
    <property type="project" value="TreeGrafter"/>
</dbReference>
<evidence type="ECO:0000256" key="1">
    <source>
        <dbReference type="SAM" id="MobiDB-lite"/>
    </source>
</evidence>
<dbReference type="InterPro" id="IPR036610">
    <property type="entry name" value="PEBP-like_sf"/>
</dbReference>
<protein>
    <recommendedName>
        <fullName evidence="4">Phosphatidylethanolamine-binding protein</fullName>
    </recommendedName>
</protein>
<dbReference type="Pfam" id="PF01161">
    <property type="entry name" value="PBP"/>
    <property type="match status" value="1"/>
</dbReference>
<dbReference type="CDD" id="cd00866">
    <property type="entry name" value="PEBP_euk"/>
    <property type="match status" value="1"/>
</dbReference>
<dbReference type="GO" id="GO:0030162">
    <property type="term" value="P:regulation of proteolysis"/>
    <property type="evidence" value="ECO:0007669"/>
    <property type="project" value="TreeGrafter"/>
</dbReference>
<accession>A0A0G4NKK1</accession>
<organism evidence="2 3">
    <name type="scientific">Verticillium longisporum</name>
    <name type="common">Verticillium dahliae var. longisporum</name>
    <dbReference type="NCBI Taxonomy" id="100787"/>
    <lineage>
        <taxon>Eukaryota</taxon>
        <taxon>Fungi</taxon>
        <taxon>Dikarya</taxon>
        <taxon>Ascomycota</taxon>
        <taxon>Pezizomycotina</taxon>
        <taxon>Sordariomycetes</taxon>
        <taxon>Hypocreomycetidae</taxon>
        <taxon>Glomerellales</taxon>
        <taxon>Plectosphaerellaceae</taxon>
        <taxon>Verticillium</taxon>
    </lineage>
</organism>
<dbReference type="InterPro" id="IPR035810">
    <property type="entry name" value="PEBP_euk"/>
</dbReference>
<dbReference type="Proteomes" id="UP000045706">
    <property type="component" value="Unassembled WGS sequence"/>
</dbReference>
<feature type="compositionally biased region" description="Gly residues" evidence="1">
    <location>
        <begin position="306"/>
        <end position="315"/>
    </location>
</feature>
<dbReference type="EMBL" id="CVQI01036161">
    <property type="protein sequence ID" value="CRK46968.1"/>
    <property type="molecule type" value="Genomic_DNA"/>
</dbReference>
<evidence type="ECO:0000313" key="3">
    <source>
        <dbReference type="Proteomes" id="UP000045706"/>
    </source>
</evidence>
<evidence type="ECO:0000313" key="2">
    <source>
        <dbReference type="EMBL" id="CRK46968.1"/>
    </source>
</evidence>
<dbReference type="PANTHER" id="PTHR11362">
    <property type="entry name" value="PHOSPHATIDYLETHANOLAMINE-BINDING PROTEIN"/>
    <property type="match status" value="1"/>
</dbReference>
<gene>
    <name evidence="2" type="ORF">BN1723_001243</name>
</gene>
<feature type="region of interest" description="Disordered" evidence="1">
    <location>
        <begin position="304"/>
        <end position="365"/>
    </location>
</feature>
<name>A0A0G4NKK1_VERLO</name>
<evidence type="ECO:0008006" key="4">
    <source>
        <dbReference type="Google" id="ProtNLM"/>
    </source>
</evidence>
<reference evidence="3" key="1">
    <citation type="submission" date="2015-05" db="EMBL/GenBank/DDBJ databases">
        <authorList>
            <person name="Fogelqvist Johan"/>
        </authorList>
    </citation>
    <scope>NUCLEOTIDE SEQUENCE [LARGE SCALE GENOMIC DNA]</scope>
</reference>
<dbReference type="GO" id="GO:0046578">
    <property type="term" value="P:regulation of Ras protein signal transduction"/>
    <property type="evidence" value="ECO:0007669"/>
    <property type="project" value="TreeGrafter"/>
</dbReference>
<dbReference type="SUPFAM" id="SSF49777">
    <property type="entry name" value="PEBP-like"/>
    <property type="match status" value="1"/>
</dbReference>
<dbReference type="PANTHER" id="PTHR11362:SF141">
    <property type="entry name" value="PHOSPHATIDYLETHANOLAMINE-BINDING PROTEIN"/>
    <property type="match status" value="1"/>
</dbReference>
<proteinExistence type="predicted"/>
<dbReference type="GO" id="GO:0005543">
    <property type="term" value="F:phospholipid binding"/>
    <property type="evidence" value="ECO:0007669"/>
    <property type="project" value="TreeGrafter"/>
</dbReference>
<sequence>MGVAANPGSCLSFLFPLTRSWPGVGRCSFTHDALRILFFGGGLHHTSSSPSLSFFLIFLDMFSTSLIALAAASLVSAATPPGFQPAGQGALIISYGGIAAMNGVNLPKESTAKVPLIATEQPLQGTYAILMIDMDIPTNAPPQTSTLLHWAQTGFTSAQTPMVLNSTAGPKTVYVMQNLAQQPPLAEYIGPNPPARAPLAHRYAFVAVDHTQITQQGLGALSQAASSRRGFDAVRALAAAGLQMNAAVAGDYFIITQQGLSALSQATSERRGFDAVQALTAAGLQMNAVAGDYFIVRNTGPIRDGSGNGTVGGGQQQQPAQPAQPGGGIGQGQPVPGQPGLGQQQPVQGGGGTQNGNRPAAGSATYGPPGRMGVMGLSLAVVAVVFMGLA</sequence>
<dbReference type="AlphaFoldDB" id="A0A0G4NKK1"/>
<dbReference type="InterPro" id="IPR008914">
    <property type="entry name" value="PEBP"/>
</dbReference>